<comment type="caution">
    <text evidence="2">The sequence shown here is derived from an EMBL/GenBank/DDBJ whole genome shotgun (WGS) entry which is preliminary data.</text>
</comment>
<dbReference type="InterPro" id="IPR010419">
    <property type="entry name" value="CO_DH_gsu"/>
</dbReference>
<feature type="transmembrane region" description="Helical" evidence="1">
    <location>
        <begin position="176"/>
        <end position="198"/>
    </location>
</feature>
<dbReference type="PANTHER" id="PTHR38588:SF1">
    <property type="entry name" value="BLL0334 PROTEIN"/>
    <property type="match status" value="1"/>
</dbReference>
<dbReference type="CDD" id="cd05018">
    <property type="entry name" value="CoxG"/>
    <property type="match status" value="1"/>
</dbReference>
<keyword evidence="1" id="KW-0812">Transmembrane</keyword>
<name>A0ABT3NSJ5_9PROT</name>
<proteinExistence type="predicted"/>
<dbReference type="Gene3D" id="3.30.530.20">
    <property type="match status" value="1"/>
</dbReference>
<protein>
    <submittedName>
        <fullName evidence="2">Carbon monoxide dehydrogenase subunit G</fullName>
    </submittedName>
</protein>
<gene>
    <name evidence="2" type="ORF">OF850_05775</name>
</gene>
<accession>A0ABT3NSJ5</accession>
<sequence>MEMSGERRIPAPRAQVWEALNDPERLRMAIPGCEHIEKTADDEFQARVALKIGPMAAKFGGKVKLENLNPPESYTITGEGNGGAMGFAKGGADVHLEEVGPSETLLRYNVKAQVGGKMAQLGGRLIDSTANQMAGLFFDRLAAQMTPVAMPGAGLSTPAPISHKHIPVKPMFPAELFGLPLPAVIGIPAMIVVLYLIFLSS</sequence>
<dbReference type="InterPro" id="IPR023393">
    <property type="entry name" value="START-like_dom_sf"/>
</dbReference>
<dbReference type="SUPFAM" id="SSF55961">
    <property type="entry name" value="Bet v1-like"/>
    <property type="match status" value="1"/>
</dbReference>
<dbReference type="EMBL" id="JAPFQI010000002">
    <property type="protein sequence ID" value="MCW8085126.1"/>
    <property type="molecule type" value="Genomic_DNA"/>
</dbReference>
<keyword evidence="1" id="KW-0472">Membrane</keyword>
<dbReference type="RefSeq" id="WP_301588971.1">
    <property type="nucleotide sequence ID" value="NZ_JAPFQI010000002.1"/>
</dbReference>
<evidence type="ECO:0000313" key="3">
    <source>
        <dbReference type="Proteomes" id="UP001526430"/>
    </source>
</evidence>
<dbReference type="Proteomes" id="UP001526430">
    <property type="component" value="Unassembled WGS sequence"/>
</dbReference>
<keyword evidence="1" id="KW-1133">Transmembrane helix</keyword>
<dbReference type="Pfam" id="PF06240">
    <property type="entry name" value="COXG"/>
    <property type="match status" value="1"/>
</dbReference>
<keyword evidence="3" id="KW-1185">Reference proteome</keyword>
<evidence type="ECO:0000313" key="2">
    <source>
        <dbReference type="EMBL" id="MCW8085126.1"/>
    </source>
</evidence>
<organism evidence="2 3">
    <name type="scientific">Sabulicella glaciei</name>
    <dbReference type="NCBI Taxonomy" id="2984948"/>
    <lineage>
        <taxon>Bacteria</taxon>
        <taxon>Pseudomonadati</taxon>
        <taxon>Pseudomonadota</taxon>
        <taxon>Alphaproteobacteria</taxon>
        <taxon>Acetobacterales</taxon>
        <taxon>Acetobacteraceae</taxon>
        <taxon>Sabulicella</taxon>
    </lineage>
</organism>
<dbReference type="PANTHER" id="PTHR38588">
    <property type="entry name" value="BLL0334 PROTEIN"/>
    <property type="match status" value="1"/>
</dbReference>
<evidence type="ECO:0000256" key="1">
    <source>
        <dbReference type="SAM" id="Phobius"/>
    </source>
</evidence>
<reference evidence="2 3" key="1">
    <citation type="submission" date="2022-10" db="EMBL/GenBank/DDBJ databases">
        <title>Roseococcus glaciei nov., sp. nov., isolated from glacier.</title>
        <authorList>
            <person name="Liu Q."/>
            <person name="Xin Y.-H."/>
        </authorList>
    </citation>
    <scope>NUCLEOTIDE SEQUENCE [LARGE SCALE GENOMIC DNA]</scope>
    <source>
        <strain evidence="2 3">MDT2-1-1</strain>
    </source>
</reference>